<dbReference type="AlphaFoldDB" id="A0A8J5J610"/>
<keyword evidence="3" id="KW-1133">Transmembrane helix</keyword>
<dbReference type="PROSITE" id="PS50842">
    <property type="entry name" value="EXPANSIN_EG45"/>
    <property type="match status" value="2"/>
</dbReference>
<keyword evidence="1 4" id="KW-0732">Signal</keyword>
<evidence type="ECO:0000256" key="1">
    <source>
        <dbReference type="ARBA" id="ARBA00022729"/>
    </source>
</evidence>
<dbReference type="InterPro" id="IPR051477">
    <property type="entry name" value="Expansin_CellWall"/>
</dbReference>
<proteinExistence type="predicted"/>
<feature type="compositionally biased region" description="Low complexity" evidence="2">
    <location>
        <begin position="264"/>
        <end position="279"/>
    </location>
</feature>
<feature type="compositionally biased region" description="Polar residues" evidence="2">
    <location>
        <begin position="280"/>
        <end position="291"/>
    </location>
</feature>
<keyword evidence="7" id="KW-1185">Reference proteome</keyword>
<feature type="signal peptide" evidence="4">
    <location>
        <begin position="1"/>
        <end position="23"/>
    </location>
</feature>
<sequence length="958" mass="100649">MAPTYRSSLQLALSVLLTATVSASTTYEGYGTVYTLSSPSDGNCNFMSWPDDAVTKYAALNTEQWEETMNCGRCAEVSCTDASCSGETSEIVYIMDQCPGCAYGDLDLSPDVFESITGQSYTKLSIEWKFVDCPISNKVQYCLKTGSSEFWVAVQPANFVSGVESLSINGQETSLIDSAYYFLIDGSGESVADLSSVRFFAQPIHDVQPNYGSNIGSDCYADTNSDVYTNADSDCHAKRNKEPRHPKPGQGSGSNAIQETVTAPDSVESPTSTPTPDDTIQSNVQSSGGSHSTPLMIGMVVLVCAAVMVAVALALYVRHRKKQIDSYKRREEQGTEMSDDDVSHRASDASAYDIVHSPTVHFSSLAATNSRAKSHFTDVAGTETSPILKETKRNSSFLRNSDNSITFNFAAAITFIVSFQLTIDKMTLQPIASVLLLAIPCLVSGSATYEGYGTVYTLSSPSDGNCNFMSWPDDAVTKYAALNTEQWEETMNCGRCAEVSCTDASCSGETSEIVYIMDQCPGCAYGDLDLSPDVFESITGQSYTKLSIEWKFVDCPISNKVQYCLKTGSSEFWVAVQPANFVSGVESLSINGQETSLIDSAYYFLIDGSGESVADLSSVRVSMMGVNGEMLEETLSLTADECTEGSSQFSSSGDASQTTITATNPSRITSAPTTTPTPTTAAPTTAPVTEVPTTAPPTTAPVTEAPTTAPVTTAPPTEAPTTAPDTEAPTTAPTTAPVTEPPTEAPTTAPPPTTAPVTEAPTTAPITKAPTLQPTTATSTATPTPTPTATPKEKPSVLQSTSSSSDLSRSRSSSSGGAVTTSIKAATVLSSNSTSSNTDEDSASASVSGEQATSLTTQSAPSTPAPTPSSTPSATETSVQEEASSTSGLHSTAAIVGLIAAVCVALGAIVGVAMVVHRKRKLLEERKNMDDRVSSDSLASYASIRTPRSDVPVMHSAV</sequence>
<feature type="compositionally biased region" description="Low complexity" evidence="2">
    <location>
        <begin position="645"/>
        <end position="657"/>
    </location>
</feature>
<feature type="compositionally biased region" description="Polar residues" evidence="2">
    <location>
        <begin position="658"/>
        <end position="670"/>
    </location>
</feature>
<feature type="compositionally biased region" description="Low complexity" evidence="2">
    <location>
        <begin position="671"/>
        <end position="693"/>
    </location>
</feature>
<feature type="transmembrane region" description="Helical" evidence="3">
    <location>
        <begin position="893"/>
        <end position="916"/>
    </location>
</feature>
<dbReference type="InterPro" id="IPR007112">
    <property type="entry name" value="Expansin/allergen_DPBB_dom"/>
</dbReference>
<feature type="compositionally biased region" description="Polar residues" evidence="2">
    <location>
        <begin position="253"/>
        <end position="263"/>
    </location>
</feature>
<feature type="compositionally biased region" description="Low complexity" evidence="2">
    <location>
        <begin position="700"/>
        <end position="738"/>
    </location>
</feature>
<keyword evidence="3" id="KW-0812">Transmembrane</keyword>
<evidence type="ECO:0000256" key="3">
    <source>
        <dbReference type="SAM" id="Phobius"/>
    </source>
</evidence>
<feature type="region of interest" description="Disordered" evidence="2">
    <location>
        <begin position="641"/>
        <end position="885"/>
    </location>
</feature>
<feature type="region of interest" description="Disordered" evidence="2">
    <location>
        <begin position="324"/>
        <end position="344"/>
    </location>
</feature>
<accession>A0A8J5J610</accession>
<dbReference type="PANTHER" id="PTHR31836">
    <property type="match status" value="1"/>
</dbReference>
<name>A0A8J5J610_9STRA</name>
<feature type="compositionally biased region" description="Basic and acidic residues" evidence="2">
    <location>
        <begin position="324"/>
        <end position="333"/>
    </location>
</feature>
<feature type="compositionally biased region" description="Low complexity" evidence="2">
    <location>
        <begin position="852"/>
        <end position="862"/>
    </location>
</feature>
<feature type="compositionally biased region" description="Basic residues" evidence="2">
    <location>
        <begin position="238"/>
        <end position="247"/>
    </location>
</feature>
<dbReference type="PANTHER" id="PTHR31836:SF21">
    <property type="entry name" value="EXPANSIN-LIKE PROTEIN 7"/>
    <property type="match status" value="1"/>
</dbReference>
<feature type="compositionally biased region" description="Pro residues" evidence="2">
    <location>
        <begin position="739"/>
        <end position="754"/>
    </location>
</feature>
<organism evidence="6 7">
    <name type="scientific">Phytophthora aleatoria</name>
    <dbReference type="NCBI Taxonomy" id="2496075"/>
    <lineage>
        <taxon>Eukaryota</taxon>
        <taxon>Sar</taxon>
        <taxon>Stramenopiles</taxon>
        <taxon>Oomycota</taxon>
        <taxon>Peronosporomycetes</taxon>
        <taxon>Peronosporales</taxon>
        <taxon>Peronosporaceae</taxon>
        <taxon>Phytophthora</taxon>
    </lineage>
</organism>
<feature type="chain" id="PRO_5035201890" description="Expansin-like EG45 domain-containing protein" evidence="4">
    <location>
        <begin position="24"/>
        <end position="958"/>
    </location>
</feature>
<dbReference type="EMBL" id="JAENGY010000614">
    <property type="protein sequence ID" value="KAG6959413.1"/>
    <property type="molecule type" value="Genomic_DNA"/>
</dbReference>
<reference evidence="6" key="1">
    <citation type="submission" date="2021-01" db="EMBL/GenBank/DDBJ databases">
        <title>Phytophthora aleatoria, a newly-described species from Pinus radiata is distinct from Phytophthora cactorum isolates based on comparative genomics.</title>
        <authorList>
            <person name="Mcdougal R."/>
            <person name="Panda P."/>
            <person name="Williams N."/>
            <person name="Studholme D.J."/>
        </authorList>
    </citation>
    <scope>NUCLEOTIDE SEQUENCE</scope>
    <source>
        <strain evidence="6">NZFS 4037</strain>
    </source>
</reference>
<feature type="compositionally biased region" description="Low complexity" evidence="2">
    <location>
        <begin position="755"/>
        <end position="822"/>
    </location>
</feature>
<dbReference type="Proteomes" id="UP000709295">
    <property type="component" value="Unassembled WGS sequence"/>
</dbReference>
<gene>
    <name evidence="6" type="ORF">JG688_00010087</name>
</gene>
<dbReference type="CDD" id="cd22271">
    <property type="entry name" value="DPBB_EXP_N-like"/>
    <property type="match status" value="2"/>
</dbReference>
<protein>
    <recommendedName>
        <fullName evidence="5">Expansin-like EG45 domain-containing protein</fullName>
    </recommendedName>
</protein>
<keyword evidence="3" id="KW-0472">Membrane</keyword>
<feature type="domain" description="Expansin-like EG45" evidence="5">
    <location>
        <begin position="29"/>
        <end position="138"/>
    </location>
</feature>
<feature type="transmembrane region" description="Helical" evidence="3">
    <location>
        <begin position="295"/>
        <end position="317"/>
    </location>
</feature>
<comment type="caution">
    <text evidence="6">The sequence shown here is derived from an EMBL/GenBank/DDBJ whole genome shotgun (WGS) entry which is preliminary data.</text>
</comment>
<feature type="transmembrane region" description="Helical" evidence="3">
    <location>
        <begin position="405"/>
        <end position="423"/>
    </location>
</feature>
<evidence type="ECO:0000256" key="4">
    <source>
        <dbReference type="SAM" id="SignalP"/>
    </source>
</evidence>
<evidence type="ECO:0000313" key="6">
    <source>
        <dbReference type="EMBL" id="KAG6959413.1"/>
    </source>
</evidence>
<evidence type="ECO:0000256" key="2">
    <source>
        <dbReference type="SAM" id="MobiDB-lite"/>
    </source>
</evidence>
<feature type="region of interest" description="Disordered" evidence="2">
    <location>
        <begin position="231"/>
        <end position="291"/>
    </location>
</feature>
<feature type="domain" description="Expansin-like EG45" evidence="5">
    <location>
        <begin position="451"/>
        <end position="560"/>
    </location>
</feature>
<evidence type="ECO:0000313" key="7">
    <source>
        <dbReference type="Proteomes" id="UP000709295"/>
    </source>
</evidence>
<evidence type="ECO:0000259" key="5">
    <source>
        <dbReference type="PROSITE" id="PS50842"/>
    </source>
</evidence>